<sequence length="204" mass="23334">MQSLPSETLKRLESLFSTTCLLLVFYLEEPLRFANLDIDVWYEGKRYVSVPFKIDEVSRDGRLTSDTLVVTFDNVSLIPASTFLNGDKRGNGAEVKYALIDDFGKPVSVFSVFDGIIDQVRIKDGTAEITLVSDLTRFSKNTFRKHIALCPWRFKDQNCKYSGPAFSCDKTYETCQKLGNTKHFGGFRYLPNIMEKQLPWGRKK</sequence>
<proteinExistence type="predicted"/>
<dbReference type="OrthoDB" id="1669206at2"/>
<gene>
    <name evidence="1" type="ORF">SAMN06269117_11466</name>
</gene>
<dbReference type="Proteomes" id="UP000317315">
    <property type="component" value="Unassembled WGS sequence"/>
</dbReference>
<evidence type="ECO:0000313" key="2">
    <source>
        <dbReference type="Proteomes" id="UP000317315"/>
    </source>
</evidence>
<evidence type="ECO:0000313" key="1">
    <source>
        <dbReference type="EMBL" id="SMO62012.1"/>
    </source>
</evidence>
<dbReference type="EMBL" id="FXTM01000014">
    <property type="protein sequence ID" value="SMO62012.1"/>
    <property type="molecule type" value="Genomic_DNA"/>
</dbReference>
<dbReference type="Pfam" id="PF09931">
    <property type="entry name" value="Phage_phiJL001_Gp84_N"/>
    <property type="match status" value="1"/>
</dbReference>
<protein>
    <submittedName>
        <fullName evidence="1">Uncharacterized conserved protein</fullName>
    </submittedName>
</protein>
<reference evidence="1 2" key="1">
    <citation type="submission" date="2017-05" db="EMBL/GenBank/DDBJ databases">
        <authorList>
            <person name="Varghese N."/>
            <person name="Submissions S."/>
        </authorList>
    </citation>
    <scope>NUCLEOTIDE SEQUENCE [LARGE SCALE GENOMIC DNA]</scope>
    <source>
        <strain evidence="1 2">DSM 16304</strain>
    </source>
</reference>
<organism evidence="1 2">
    <name type="scientific">Balnearium lithotrophicum</name>
    <dbReference type="NCBI Taxonomy" id="223788"/>
    <lineage>
        <taxon>Bacteria</taxon>
        <taxon>Pseudomonadati</taxon>
        <taxon>Aquificota</taxon>
        <taxon>Aquificia</taxon>
        <taxon>Desulfurobacteriales</taxon>
        <taxon>Desulfurobacteriaceae</taxon>
        <taxon>Balnearium</taxon>
    </lineage>
</organism>
<accession>A0A521CRE7</accession>
<keyword evidence="2" id="KW-1185">Reference proteome</keyword>
<dbReference type="RefSeq" id="WP_142935699.1">
    <property type="nucleotide sequence ID" value="NZ_FXTM01000014.1"/>
</dbReference>
<name>A0A521CRE7_9BACT</name>
<dbReference type="AlphaFoldDB" id="A0A521CRE7"/>